<dbReference type="OrthoDB" id="1391467at2"/>
<evidence type="ECO:0000256" key="4">
    <source>
        <dbReference type="SAM" id="SignalP"/>
    </source>
</evidence>
<gene>
    <name evidence="7" type="ORF">ES692_01740</name>
</gene>
<dbReference type="Pfam" id="PF18962">
    <property type="entry name" value="Por_Secre_tail"/>
    <property type="match status" value="1"/>
</dbReference>
<dbReference type="Pfam" id="PF00127">
    <property type="entry name" value="Copper-bind"/>
    <property type="match status" value="1"/>
</dbReference>
<name>A0A5C7BDP2_9FLAO</name>
<feature type="chain" id="PRO_5023139558" evidence="4">
    <location>
        <begin position="20"/>
        <end position="212"/>
    </location>
</feature>
<dbReference type="Proteomes" id="UP000321938">
    <property type="component" value="Unassembled WGS sequence"/>
</dbReference>
<keyword evidence="1" id="KW-0479">Metal-binding</keyword>
<reference evidence="7 8" key="1">
    <citation type="submission" date="2019-08" db="EMBL/GenBank/DDBJ databases">
        <title>Genome of Psychroserpens burtonensis ACAM 167.</title>
        <authorList>
            <person name="Bowman J.P."/>
        </authorList>
    </citation>
    <scope>NUCLEOTIDE SEQUENCE [LARGE SCALE GENOMIC DNA]</scope>
    <source>
        <strain evidence="7 8">ACAM 167</strain>
    </source>
</reference>
<evidence type="ECO:0000256" key="2">
    <source>
        <dbReference type="ARBA" id="ARBA00022729"/>
    </source>
</evidence>
<keyword evidence="3" id="KW-0186">Copper</keyword>
<protein>
    <submittedName>
        <fullName evidence="7">T9SS type A sorting domain-containing protein</fullName>
    </submittedName>
</protein>
<sequence>MKKILLLSICLLTFTFGFSQTETITIPWDFFSVPPSDPNFPSGAMFDTNIVIEVGDTVVWDWLSGGHNVKSDGESVESFGTPGGEFDTFPTGYTYAYTFTIVGTSNFICAPHETLMYGSVSVVPEGTLSVSSSNITSFSISPNPARNSFTLDLGSLNNNVVVEIYDVLGKKVLNRKVNAIATNFDISHWNSGLYIIKISSEKTVLMKRFVKQ</sequence>
<proteinExistence type="predicted"/>
<dbReference type="InterPro" id="IPR026444">
    <property type="entry name" value="Secre_tail"/>
</dbReference>
<evidence type="ECO:0000259" key="5">
    <source>
        <dbReference type="Pfam" id="PF00127"/>
    </source>
</evidence>
<dbReference type="InterPro" id="IPR008972">
    <property type="entry name" value="Cupredoxin"/>
</dbReference>
<keyword evidence="8" id="KW-1185">Reference proteome</keyword>
<feature type="signal peptide" evidence="4">
    <location>
        <begin position="1"/>
        <end position="19"/>
    </location>
</feature>
<organism evidence="7 8">
    <name type="scientific">Psychroserpens burtonensis</name>
    <dbReference type="NCBI Taxonomy" id="49278"/>
    <lineage>
        <taxon>Bacteria</taxon>
        <taxon>Pseudomonadati</taxon>
        <taxon>Bacteroidota</taxon>
        <taxon>Flavobacteriia</taxon>
        <taxon>Flavobacteriales</taxon>
        <taxon>Flavobacteriaceae</taxon>
        <taxon>Psychroserpens</taxon>
    </lineage>
</organism>
<dbReference type="STRING" id="1123037.GCA_000425305_00491"/>
<evidence type="ECO:0000313" key="7">
    <source>
        <dbReference type="EMBL" id="TXE20007.1"/>
    </source>
</evidence>
<feature type="domain" description="Secretion system C-terminal sorting" evidence="6">
    <location>
        <begin position="140"/>
        <end position="210"/>
    </location>
</feature>
<dbReference type="SUPFAM" id="SSF49503">
    <property type="entry name" value="Cupredoxins"/>
    <property type="match status" value="1"/>
</dbReference>
<evidence type="ECO:0000256" key="1">
    <source>
        <dbReference type="ARBA" id="ARBA00022723"/>
    </source>
</evidence>
<feature type="domain" description="Blue (type 1) copper" evidence="5">
    <location>
        <begin position="48"/>
        <end position="122"/>
    </location>
</feature>
<keyword evidence="2 4" id="KW-0732">Signal</keyword>
<dbReference type="Gene3D" id="2.60.40.420">
    <property type="entry name" value="Cupredoxins - blue copper proteins"/>
    <property type="match status" value="1"/>
</dbReference>
<accession>A0A5C7BDP2</accession>
<dbReference type="EMBL" id="VOSB01000002">
    <property type="protein sequence ID" value="TXE20007.1"/>
    <property type="molecule type" value="Genomic_DNA"/>
</dbReference>
<dbReference type="GO" id="GO:0009055">
    <property type="term" value="F:electron transfer activity"/>
    <property type="evidence" value="ECO:0007669"/>
    <property type="project" value="InterPro"/>
</dbReference>
<dbReference type="InterPro" id="IPR000923">
    <property type="entry name" value="BlueCu_1"/>
</dbReference>
<dbReference type="NCBIfam" id="TIGR04183">
    <property type="entry name" value="Por_Secre_tail"/>
    <property type="match status" value="1"/>
</dbReference>
<evidence type="ECO:0000313" key="8">
    <source>
        <dbReference type="Proteomes" id="UP000321938"/>
    </source>
</evidence>
<dbReference type="RefSeq" id="WP_051229795.1">
    <property type="nucleotide sequence ID" value="NZ_VOSB01000002.1"/>
</dbReference>
<comment type="caution">
    <text evidence="7">The sequence shown here is derived from an EMBL/GenBank/DDBJ whole genome shotgun (WGS) entry which is preliminary data.</text>
</comment>
<dbReference type="GO" id="GO:0005507">
    <property type="term" value="F:copper ion binding"/>
    <property type="evidence" value="ECO:0007669"/>
    <property type="project" value="InterPro"/>
</dbReference>
<evidence type="ECO:0000259" key="6">
    <source>
        <dbReference type="Pfam" id="PF18962"/>
    </source>
</evidence>
<evidence type="ECO:0000256" key="3">
    <source>
        <dbReference type="ARBA" id="ARBA00023008"/>
    </source>
</evidence>
<dbReference type="AlphaFoldDB" id="A0A5C7BDP2"/>